<gene>
    <name evidence="3" type="ORF">H4W30_003725</name>
</gene>
<proteinExistence type="predicted"/>
<accession>A0ABR9L7K7</accession>
<keyword evidence="2" id="KW-0472">Membrane</keyword>
<feature type="transmembrane region" description="Helical" evidence="2">
    <location>
        <begin position="12"/>
        <end position="33"/>
    </location>
</feature>
<reference evidence="3 4" key="1">
    <citation type="submission" date="2020-10" db="EMBL/GenBank/DDBJ databases">
        <title>Sequencing the genomes of 1000 actinobacteria strains.</title>
        <authorList>
            <person name="Klenk H.-P."/>
        </authorList>
    </citation>
    <scope>NUCLEOTIDE SEQUENCE [LARGE SCALE GENOMIC DNA]</scope>
    <source>
        <strain evidence="3 4">DSM 46661</strain>
    </source>
</reference>
<evidence type="ECO:0000313" key="4">
    <source>
        <dbReference type="Proteomes" id="UP000656548"/>
    </source>
</evidence>
<evidence type="ECO:0000256" key="2">
    <source>
        <dbReference type="SAM" id="Phobius"/>
    </source>
</evidence>
<evidence type="ECO:0000313" key="3">
    <source>
        <dbReference type="EMBL" id="MBE1576678.1"/>
    </source>
</evidence>
<organism evidence="3 4">
    <name type="scientific">Amycolatopsis roodepoortensis</name>
    <dbReference type="NCBI Taxonomy" id="700274"/>
    <lineage>
        <taxon>Bacteria</taxon>
        <taxon>Bacillati</taxon>
        <taxon>Actinomycetota</taxon>
        <taxon>Actinomycetes</taxon>
        <taxon>Pseudonocardiales</taxon>
        <taxon>Pseudonocardiaceae</taxon>
        <taxon>Amycolatopsis</taxon>
    </lineage>
</organism>
<feature type="region of interest" description="Disordered" evidence="1">
    <location>
        <begin position="231"/>
        <end position="250"/>
    </location>
</feature>
<sequence>MNPEFIGLTAVAWQGLGTVIALLALIAALTVGLSQVKSAQKLRVEQARPYIVVDLLPGNASEKLIDLVVTNIGKSPAYDLHVIFDPAPVRTNETSKFELKDARILNETTPMFAPGREFRMFFDSAPDRYASDLPMSFKVMTTYRDSSFRRYNETFTVDFDVQRGAMYTQVHSLHDAVKVLKDISKVLGASAIARGPIEVVHEERAVFKDRQAVEHKARLAEFEALEARMVRPVERDEIEPGDDDHSGTPS</sequence>
<comment type="caution">
    <text evidence="3">The sequence shown here is derived from an EMBL/GenBank/DDBJ whole genome shotgun (WGS) entry which is preliminary data.</text>
</comment>
<dbReference type="Proteomes" id="UP000656548">
    <property type="component" value="Unassembled WGS sequence"/>
</dbReference>
<keyword evidence="2" id="KW-1133">Transmembrane helix</keyword>
<keyword evidence="2" id="KW-0812">Transmembrane</keyword>
<protein>
    <recommendedName>
        <fullName evidence="5">DUF4352 domain-containing protein</fullName>
    </recommendedName>
</protein>
<evidence type="ECO:0000256" key="1">
    <source>
        <dbReference type="SAM" id="MobiDB-lite"/>
    </source>
</evidence>
<name>A0ABR9L7K7_9PSEU</name>
<dbReference type="EMBL" id="JADBEJ010000004">
    <property type="protein sequence ID" value="MBE1576678.1"/>
    <property type="molecule type" value="Genomic_DNA"/>
</dbReference>
<keyword evidence="4" id="KW-1185">Reference proteome</keyword>
<dbReference type="RefSeq" id="WP_192743896.1">
    <property type="nucleotide sequence ID" value="NZ_JADBEJ010000004.1"/>
</dbReference>
<evidence type="ECO:0008006" key="5">
    <source>
        <dbReference type="Google" id="ProtNLM"/>
    </source>
</evidence>